<evidence type="ECO:0000256" key="1">
    <source>
        <dbReference type="SAM" id="SignalP"/>
    </source>
</evidence>
<dbReference type="EMBL" id="SMMG02000006">
    <property type="protein sequence ID" value="KAA3470479.1"/>
    <property type="molecule type" value="Genomic_DNA"/>
</dbReference>
<dbReference type="AlphaFoldDB" id="A0A5B6VMI2"/>
<feature type="chain" id="PRO_5023135124" evidence="1">
    <location>
        <begin position="16"/>
        <end position="220"/>
    </location>
</feature>
<reference evidence="4" key="1">
    <citation type="journal article" date="2019" name="Plant Biotechnol. J.">
        <title>Genome sequencing of the Australian wild diploid species Gossypium australe highlights disease resistance and delayed gland morphogenesis.</title>
        <authorList>
            <person name="Cai Y."/>
            <person name="Cai X."/>
            <person name="Wang Q."/>
            <person name="Wang P."/>
            <person name="Zhang Y."/>
            <person name="Cai C."/>
            <person name="Xu Y."/>
            <person name="Wang K."/>
            <person name="Zhou Z."/>
            <person name="Wang C."/>
            <person name="Geng S."/>
            <person name="Li B."/>
            <person name="Dong Q."/>
            <person name="Hou Y."/>
            <person name="Wang H."/>
            <person name="Ai P."/>
            <person name="Liu Z."/>
            <person name="Yi F."/>
            <person name="Sun M."/>
            <person name="An G."/>
            <person name="Cheng J."/>
            <person name="Zhang Y."/>
            <person name="Shi Q."/>
            <person name="Xie Y."/>
            <person name="Shi X."/>
            <person name="Chang Y."/>
            <person name="Huang F."/>
            <person name="Chen Y."/>
            <person name="Hong S."/>
            <person name="Mi L."/>
            <person name="Sun Q."/>
            <person name="Zhang L."/>
            <person name="Zhou B."/>
            <person name="Peng R."/>
            <person name="Zhang X."/>
            <person name="Liu F."/>
        </authorList>
    </citation>
    <scope>NUCLEOTIDE SEQUENCE [LARGE SCALE GENOMIC DNA]</scope>
    <source>
        <strain evidence="4">cv. PA1801</strain>
    </source>
</reference>
<proteinExistence type="predicted"/>
<name>A0A5B6VMI2_9ROSI</name>
<feature type="domain" description="Reverse transcriptase Ty1/copia-type" evidence="2">
    <location>
        <begin position="2"/>
        <end position="176"/>
    </location>
</feature>
<evidence type="ECO:0000313" key="4">
    <source>
        <dbReference type="Proteomes" id="UP000325315"/>
    </source>
</evidence>
<protein>
    <submittedName>
        <fullName evidence="3">Retrovirus-related Pol polyprotein from transposon TNT 1-94</fullName>
    </submittedName>
</protein>
<dbReference type="Proteomes" id="UP000325315">
    <property type="component" value="Unassembled WGS sequence"/>
</dbReference>
<evidence type="ECO:0000313" key="3">
    <source>
        <dbReference type="EMBL" id="KAA3470479.1"/>
    </source>
</evidence>
<organism evidence="3 4">
    <name type="scientific">Gossypium australe</name>
    <dbReference type="NCBI Taxonomy" id="47621"/>
    <lineage>
        <taxon>Eukaryota</taxon>
        <taxon>Viridiplantae</taxon>
        <taxon>Streptophyta</taxon>
        <taxon>Embryophyta</taxon>
        <taxon>Tracheophyta</taxon>
        <taxon>Spermatophyta</taxon>
        <taxon>Magnoliopsida</taxon>
        <taxon>eudicotyledons</taxon>
        <taxon>Gunneridae</taxon>
        <taxon>Pentapetalae</taxon>
        <taxon>rosids</taxon>
        <taxon>malvids</taxon>
        <taxon>Malvales</taxon>
        <taxon>Malvaceae</taxon>
        <taxon>Malvoideae</taxon>
        <taxon>Gossypium</taxon>
    </lineage>
</organism>
<keyword evidence="1" id="KW-0732">Signal</keyword>
<accession>A0A5B6VMI2</accession>
<dbReference type="OrthoDB" id="2012657at2759"/>
<dbReference type="Pfam" id="PF07727">
    <property type="entry name" value="RVT_2"/>
    <property type="match status" value="1"/>
</dbReference>
<sequence length="220" mass="25435">MIRVVLALVVSMAWSLRQVDINNAFLNGDLHEEIYMVQPLGFEQQWSNRKQLESRLRKALYGLKQAPRAWFHKLKEFLVATKFEVSKADNSLFIHHEGSQLLYVLVYVDNIIVIGNDFHAIDQFVKELDVQFSLKDLGKLSNYTQDGFFLNRKKYILDLLQRVSMDRSKGSPTPMITICHFSAHVGSPIKDEHLYRSIIGALQYVVITRLDIAFSMNKIC</sequence>
<gene>
    <name evidence="3" type="ORF">EPI10_016188</name>
</gene>
<keyword evidence="4" id="KW-1185">Reference proteome</keyword>
<evidence type="ECO:0000259" key="2">
    <source>
        <dbReference type="Pfam" id="PF07727"/>
    </source>
</evidence>
<feature type="signal peptide" evidence="1">
    <location>
        <begin position="1"/>
        <end position="15"/>
    </location>
</feature>
<dbReference type="SUPFAM" id="SSF56672">
    <property type="entry name" value="DNA/RNA polymerases"/>
    <property type="match status" value="1"/>
</dbReference>
<dbReference type="InterPro" id="IPR043502">
    <property type="entry name" value="DNA/RNA_pol_sf"/>
</dbReference>
<comment type="caution">
    <text evidence="3">The sequence shown here is derived from an EMBL/GenBank/DDBJ whole genome shotgun (WGS) entry which is preliminary data.</text>
</comment>
<dbReference type="InterPro" id="IPR013103">
    <property type="entry name" value="RVT_2"/>
</dbReference>